<reference evidence="2 3" key="1">
    <citation type="submission" date="2020-08" db="EMBL/GenBank/DDBJ databases">
        <title>Genome sequencing of Purple Non-Sulfur Bacteria from various extreme environments.</title>
        <authorList>
            <person name="Mayer M."/>
        </authorList>
    </citation>
    <scope>NUCLEOTIDE SEQUENCE [LARGE SCALE GENOMIC DNA]</scope>
    <source>
        <strain evidence="2 3">JA131</strain>
    </source>
</reference>
<keyword evidence="3" id="KW-1185">Reference proteome</keyword>
<dbReference type="RefSeq" id="WP_246423195.1">
    <property type="nucleotide sequence ID" value="NZ_JACIGK010000034.1"/>
</dbReference>
<evidence type="ECO:0000313" key="3">
    <source>
        <dbReference type="Proteomes" id="UP000554286"/>
    </source>
</evidence>
<name>A0A7W6RGC4_9PROT</name>
<feature type="region of interest" description="Disordered" evidence="1">
    <location>
        <begin position="1"/>
        <end position="54"/>
    </location>
</feature>
<dbReference type="EMBL" id="JACIGK010000034">
    <property type="protein sequence ID" value="MBB4267807.1"/>
    <property type="molecule type" value="Genomic_DNA"/>
</dbReference>
<gene>
    <name evidence="2" type="ORF">GGD89_003457</name>
</gene>
<proteinExistence type="predicted"/>
<organism evidence="2 3">
    <name type="scientific">Roseospira visakhapatnamensis</name>
    <dbReference type="NCBI Taxonomy" id="390880"/>
    <lineage>
        <taxon>Bacteria</taxon>
        <taxon>Pseudomonadati</taxon>
        <taxon>Pseudomonadota</taxon>
        <taxon>Alphaproteobacteria</taxon>
        <taxon>Rhodospirillales</taxon>
        <taxon>Rhodospirillaceae</taxon>
        <taxon>Roseospira</taxon>
    </lineage>
</organism>
<protein>
    <submittedName>
        <fullName evidence="2">Uncharacterized protein</fullName>
    </submittedName>
</protein>
<dbReference type="AlphaFoldDB" id="A0A7W6RGC4"/>
<comment type="caution">
    <text evidence="2">The sequence shown here is derived from an EMBL/GenBank/DDBJ whole genome shotgun (WGS) entry which is preliminary data.</text>
</comment>
<feature type="compositionally biased region" description="Basic and acidic residues" evidence="1">
    <location>
        <begin position="28"/>
        <end position="40"/>
    </location>
</feature>
<evidence type="ECO:0000313" key="2">
    <source>
        <dbReference type="EMBL" id="MBB4267807.1"/>
    </source>
</evidence>
<dbReference type="Proteomes" id="UP000554286">
    <property type="component" value="Unassembled WGS sequence"/>
</dbReference>
<evidence type="ECO:0000256" key="1">
    <source>
        <dbReference type="SAM" id="MobiDB-lite"/>
    </source>
</evidence>
<sequence length="172" mass="18698">MGDQVASQQQSMGSTPSPAPSAQAVPDAETRLDAIEKGLGGEEVPVPVTALRERPDLDRTRQDLLWVARDETLPPETRARADMLLDLGFGDKAAAQRRAAVQAVIADDIRDLGRRLQAAEHEAGWRAPPLVRAMLKELLYSHPDIADDELTSLLRAMDAELAPKRPAPRDPG</sequence>
<feature type="compositionally biased region" description="Polar residues" evidence="1">
    <location>
        <begin position="1"/>
        <end position="16"/>
    </location>
</feature>
<accession>A0A7W6RGC4</accession>